<dbReference type="EMBL" id="CP074371">
    <property type="protein sequence ID" value="QVI18776.1"/>
    <property type="molecule type" value="Genomic_DNA"/>
</dbReference>
<organism evidence="2 3">
    <name type="scientific">Nocardia tengchongensis</name>
    <dbReference type="NCBI Taxonomy" id="2055889"/>
    <lineage>
        <taxon>Bacteria</taxon>
        <taxon>Bacillati</taxon>
        <taxon>Actinomycetota</taxon>
        <taxon>Actinomycetes</taxon>
        <taxon>Mycobacteriales</taxon>
        <taxon>Nocardiaceae</taxon>
        <taxon>Nocardia</taxon>
    </lineage>
</organism>
<dbReference type="Proteomes" id="UP000683310">
    <property type="component" value="Chromosome"/>
</dbReference>
<evidence type="ECO:0008006" key="4">
    <source>
        <dbReference type="Google" id="ProtNLM"/>
    </source>
</evidence>
<feature type="compositionally biased region" description="Low complexity" evidence="1">
    <location>
        <begin position="7"/>
        <end position="24"/>
    </location>
</feature>
<accession>A0ABX8CFM9</accession>
<protein>
    <recommendedName>
        <fullName evidence="4">DUF1508 domain-containing protein</fullName>
    </recommendedName>
</protein>
<proteinExistence type="predicted"/>
<evidence type="ECO:0000313" key="2">
    <source>
        <dbReference type="EMBL" id="QVI18776.1"/>
    </source>
</evidence>
<keyword evidence="3" id="KW-1185">Reference proteome</keyword>
<gene>
    <name evidence="2" type="ORF">KHQ06_19795</name>
</gene>
<evidence type="ECO:0000313" key="3">
    <source>
        <dbReference type="Proteomes" id="UP000683310"/>
    </source>
</evidence>
<feature type="region of interest" description="Disordered" evidence="1">
    <location>
        <begin position="1"/>
        <end position="24"/>
    </location>
</feature>
<reference evidence="2 3" key="1">
    <citation type="submission" date="2021-04" db="EMBL/GenBank/DDBJ databases">
        <title>Nocardia tengchongensis.</title>
        <authorList>
            <person name="Zhuang k."/>
            <person name="Ran Y."/>
            <person name="Li W."/>
        </authorList>
    </citation>
    <scope>NUCLEOTIDE SEQUENCE [LARGE SCALE GENOMIC DNA]</scope>
    <source>
        <strain evidence="2 3">CFH S0057</strain>
    </source>
</reference>
<evidence type="ECO:0000256" key="1">
    <source>
        <dbReference type="SAM" id="MobiDB-lite"/>
    </source>
</evidence>
<name>A0ABX8CFM9_9NOCA</name>
<dbReference type="RefSeq" id="WP_213554813.1">
    <property type="nucleotide sequence ID" value="NZ_JBHZDI010000224.1"/>
</dbReference>
<sequence length="93" mass="9372">MTNSDWTSTLTSGTGGVTTEEAGQVEGDITIQTFWSGAGKRALVTVRAAGGDDWYTVSGSPVEATTEEAGQAVHDATVAAARQGGGAKVSPLD</sequence>